<dbReference type="AlphaFoldDB" id="A0A4Y2E1T7"/>
<dbReference type="OrthoDB" id="6611281at2759"/>
<protein>
    <submittedName>
        <fullName evidence="2">Uncharacterized protein</fullName>
    </submittedName>
</protein>
<proteinExistence type="predicted"/>
<reference evidence="2 3" key="1">
    <citation type="journal article" date="2019" name="Sci. Rep.">
        <title>Orb-weaving spider Araneus ventricosus genome elucidates the spidroin gene catalogue.</title>
        <authorList>
            <person name="Kono N."/>
            <person name="Nakamura H."/>
            <person name="Ohtoshi R."/>
            <person name="Moran D.A.P."/>
            <person name="Shinohara A."/>
            <person name="Yoshida Y."/>
            <person name="Fujiwara M."/>
            <person name="Mori M."/>
            <person name="Tomita M."/>
            <person name="Arakawa K."/>
        </authorList>
    </citation>
    <scope>NUCLEOTIDE SEQUENCE [LARGE SCALE GENOMIC DNA]</scope>
</reference>
<dbReference type="EMBL" id="BGPR01000491">
    <property type="protein sequence ID" value="GBM23042.1"/>
    <property type="molecule type" value="Genomic_DNA"/>
</dbReference>
<accession>A0A4Y2E1T7</accession>
<keyword evidence="3" id="KW-1185">Reference proteome</keyword>
<dbReference type="EMBL" id="BGPR01000394">
    <property type="protein sequence ID" value="GBM17779.1"/>
    <property type="molecule type" value="Genomic_DNA"/>
</dbReference>
<evidence type="ECO:0000313" key="1">
    <source>
        <dbReference type="EMBL" id="GBM17779.1"/>
    </source>
</evidence>
<name>A0A4Y2E1T7_ARAVE</name>
<evidence type="ECO:0000313" key="2">
    <source>
        <dbReference type="EMBL" id="GBM23042.1"/>
    </source>
</evidence>
<organism evidence="2 3">
    <name type="scientific">Araneus ventricosus</name>
    <name type="common">Orbweaver spider</name>
    <name type="synonym">Epeira ventricosa</name>
    <dbReference type="NCBI Taxonomy" id="182803"/>
    <lineage>
        <taxon>Eukaryota</taxon>
        <taxon>Metazoa</taxon>
        <taxon>Ecdysozoa</taxon>
        <taxon>Arthropoda</taxon>
        <taxon>Chelicerata</taxon>
        <taxon>Arachnida</taxon>
        <taxon>Araneae</taxon>
        <taxon>Araneomorphae</taxon>
        <taxon>Entelegynae</taxon>
        <taxon>Araneoidea</taxon>
        <taxon>Araneidae</taxon>
        <taxon>Araneus</taxon>
    </lineage>
</organism>
<gene>
    <name evidence="2" type="ORF">AVEN_67022_1</name>
    <name evidence="1" type="ORF">AVEN_99658_1</name>
</gene>
<comment type="caution">
    <text evidence="2">The sequence shown here is derived from an EMBL/GenBank/DDBJ whole genome shotgun (WGS) entry which is preliminary data.</text>
</comment>
<dbReference type="Proteomes" id="UP000499080">
    <property type="component" value="Unassembled WGS sequence"/>
</dbReference>
<sequence>MNGILRLLSERGLERVSHEVETVETAISYPTAGSSRSPPISRQMDMPYAKIWIILRELLKIYPYMISHTQPRDGDEQTSLDFSLQFIARMEVENA</sequence>
<evidence type="ECO:0000313" key="3">
    <source>
        <dbReference type="Proteomes" id="UP000499080"/>
    </source>
</evidence>